<proteinExistence type="inferred from homology"/>
<dbReference type="GO" id="GO:0005634">
    <property type="term" value="C:nucleus"/>
    <property type="evidence" value="ECO:0007669"/>
    <property type="project" value="TreeGrafter"/>
</dbReference>
<keyword evidence="6 9" id="KW-0408">Iron</keyword>
<dbReference type="PANTHER" id="PTHR16557:SF2">
    <property type="entry name" value="NUCLEIC ACID DIOXYGENASE ALKBH1"/>
    <property type="match status" value="1"/>
</dbReference>
<feature type="binding site" evidence="9">
    <location>
        <position position="254"/>
    </location>
    <ligand>
        <name>Fe cation</name>
        <dbReference type="ChEBI" id="CHEBI:24875"/>
        <note>catalytic</note>
    </ligand>
</feature>
<comment type="cofactor">
    <cofactor evidence="9">
        <name>Fe(2+)</name>
        <dbReference type="ChEBI" id="CHEBI:29033"/>
    </cofactor>
    <text evidence="9">Binds 1 Fe(2+) ion per subunit.</text>
</comment>
<evidence type="ECO:0000256" key="2">
    <source>
        <dbReference type="ARBA" id="ARBA00012931"/>
    </source>
</evidence>
<dbReference type="PROSITE" id="PS51471">
    <property type="entry name" value="FE2OG_OXY"/>
    <property type="match status" value="1"/>
</dbReference>
<evidence type="ECO:0000256" key="6">
    <source>
        <dbReference type="ARBA" id="ARBA00023004"/>
    </source>
</evidence>
<reference evidence="11" key="1">
    <citation type="submission" date="2021-03" db="EMBL/GenBank/DDBJ databases">
        <authorList>
            <person name="Tagirdzhanova G."/>
        </authorList>
    </citation>
    <scope>NUCLEOTIDE SEQUENCE</scope>
</reference>
<dbReference type="AlphaFoldDB" id="A0A8H3EKQ4"/>
<dbReference type="GO" id="GO:1990931">
    <property type="term" value="F:mRNA N6-methyladenosine dioxygenase activity"/>
    <property type="evidence" value="ECO:0007669"/>
    <property type="project" value="UniProtKB-EC"/>
</dbReference>
<dbReference type="Pfam" id="PF13532">
    <property type="entry name" value="2OG-FeII_Oxy_2"/>
    <property type="match status" value="1"/>
</dbReference>
<keyword evidence="7" id="KW-0843">Virulence</keyword>
<feature type="domain" description="Fe2OG dioxygenase" evidence="10">
    <location>
        <begin position="234"/>
        <end position="365"/>
    </location>
</feature>
<feature type="binding site" evidence="9">
    <location>
        <position position="310"/>
    </location>
    <ligand>
        <name>Fe cation</name>
        <dbReference type="ChEBI" id="CHEBI:24875"/>
        <note>catalytic</note>
    </ligand>
</feature>
<dbReference type="GO" id="GO:0005737">
    <property type="term" value="C:cytoplasm"/>
    <property type="evidence" value="ECO:0007669"/>
    <property type="project" value="TreeGrafter"/>
</dbReference>
<keyword evidence="3 9" id="KW-0479">Metal-binding</keyword>
<evidence type="ECO:0000259" key="10">
    <source>
        <dbReference type="PROSITE" id="PS51471"/>
    </source>
</evidence>
<comment type="caution">
    <text evidence="11">The sequence shown here is derived from an EMBL/GenBank/DDBJ whole genome shotgun (WGS) entry which is preliminary data.</text>
</comment>
<dbReference type="Proteomes" id="UP000664521">
    <property type="component" value="Unassembled WGS sequence"/>
</dbReference>
<evidence type="ECO:0000256" key="4">
    <source>
        <dbReference type="ARBA" id="ARBA00022964"/>
    </source>
</evidence>
<evidence type="ECO:0000313" key="12">
    <source>
        <dbReference type="Proteomes" id="UP000664521"/>
    </source>
</evidence>
<evidence type="ECO:0000256" key="5">
    <source>
        <dbReference type="ARBA" id="ARBA00023002"/>
    </source>
</evidence>
<evidence type="ECO:0000256" key="9">
    <source>
        <dbReference type="PIRSR" id="PIRSR604574-2"/>
    </source>
</evidence>
<comment type="catalytic activity">
    <reaction evidence="8">
        <text>an N(6)-methyladenosine in mRNA + 2-oxoglutarate + O2 = an adenosine in mRNA + formaldehyde + succinate + CO2</text>
        <dbReference type="Rhea" id="RHEA:49520"/>
        <dbReference type="Rhea" id="RHEA-COMP:12414"/>
        <dbReference type="Rhea" id="RHEA-COMP:12417"/>
        <dbReference type="ChEBI" id="CHEBI:15379"/>
        <dbReference type="ChEBI" id="CHEBI:16526"/>
        <dbReference type="ChEBI" id="CHEBI:16810"/>
        <dbReference type="ChEBI" id="CHEBI:16842"/>
        <dbReference type="ChEBI" id="CHEBI:30031"/>
        <dbReference type="ChEBI" id="CHEBI:74411"/>
        <dbReference type="ChEBI" id="CHEBI:74449"/>
        <dbReference type="EC" id="1.14.11.53"/>
    </reaction>
    <physiologicalReaction direction="left-to-right" evidence="8">
        <dbReference type="Rhea" id="RHEA:49521"/>
    </physiologicalReaction>
</comment>
<dbReference type="OrthoDB" id="6614653at2759"/>
<dbReference type="InterPro" id="IPR005123">
    <property type="entry name" value="Oxoglu/Fe-dep_dioxygenase_dom"/>
</dbReference>
<organism evidence="11 12">
    <name type="scientific">Heterodermia speciosa</name>
    <dbReference type="NCBI Taxonomy" id="116794"/>
    <lineage>
        <taxon>Eukaryota</taxon>
        <taxon>Fungi</taxon>
        <taxon>Dikarya</taxon>
        <taxon>Ascomycota</taxon>
        <taxon>Pezizomycotina</taxon>
        <taxon>Lecanoromycetes</taxon>
        <taxon>OSLEUM clade</taxon>
        <taxon>Lecanoromycetidae</taxon>
        <taxon>Caliciales</taxon>
        <taxon>Physciaceae</taxon>
        <taxon>Heterodermia</taxon>
    </lineage>
</organism>
<name>A0A8H3EKQ4_9LECA</name>
<dbReference type="EMBL" id="CAJPDS010000005">
    <property type="protein sequence ID" value="CAF9907049.1"/>
    <property type="molecule type" value="Genomic_DNA"/>
</dbReference>
<evidence type="ECO:0000256" key="7">
    <source>
        <dbReference type="ARBA" id="ARBA00023026"/>
    </source>
</evidence>
<accession>A0A8H3EKQ4</accession>
<evidence type="ECO:0000256" key="1">
    <source>
        <dbReference type="ARBA" id="ARBA00007879"/>
    </source>
</evidence>
<sequence>MDGPVNSANPKPTDARQRAPESIRIFYKTYQRISPTAVDYDLDILDFSRGISPEQERRLRLVHHLRYEDVRAACATFSGHNVDRLALLNVDIPVYECVDVAGLLLIPSLLPRQTQRDLSSRLLHTALANSRHKTNIHVHYEIPYEAINSDSLRKSTGGEASFFDLSPSSTTQFHPLKSEIRDPITVSQFLRKKLRWITLGGQYDWNEKVYHDIDPPPFPPDIADLMHSLFPNTKAEVAIVNIYTPGDTLSIHRDVSEESTKGLISISIGCDCIFVVGLDSVDGSTTKNLAIRLRSGDALYMSGCSRFAWHGVPQVIQGTCPPWLSDWPAQTATMAANGGVVADKYEAWRDWMSNKRINLNIRQLKDA</sequence>
<keyword evidence="12" id="KW-1185">Reference proteome</keyword>
<keyword evidence="5" id="KW-0560">Oxidoreductase</keyword>
<dbReference type="SUPFAM" id="SSF51197">
    <property type="entry name" value="Clavaminate synthase-like"/>
    <property type="match status" value="1"/>
</dbReference>
<evidence type="ECO:0000256" key="8">
    <source>
        <dbReference type="ARBA" id="ARBA00047565"/>
    </source>
</evidence>
<dbReference type="GO" id="GO:0046872">
    <property type="term" value="F:metal ion binding"/>
    <property type="evidence" value="ECO:0007669"/>
    <property type="project" value="UniProtKB-KW"/>
</dbReference>
<dbReference type="PANTHER" id="PTHR16557">
    <property type="entry name" value="ALKYLATED DNA REPAIR PROTEIN ALKB-RELATED"/>
    <property type="match status" value="1"/>
</dbReference>
<keyword evidence="4" id="KW-0223">Dioxygenase</keyword>
<dbReference type="InterPro" id="IPR027450">
    <property type="entry name" value="AlkB-like"/>
</dbReference>
<comment type="similarity">
    <text evidence="1">Belongs to the alkB family.</text>
</comment>
<protein>
    <recommendedName>
        <fullName evidence="2">mRNA N(6)-methyladenine demethylase</fullName>
        <ecNumber evidence="2">1.14.11.53</ecNumber>
    </recommendedName>
</protein>
<dbReference type="FunFam" id="2.60.120.590:FF:000014">
    <property type="entry name" value="Oxidoreductase, 2OG-Fe(II) oxygenase family family"/>
    <property type="match status" value="1"/>
</dbReference>
<gene>
    <name evidence="11" type="ORF">HETSPECPRED_007027</name>
</gene>
<feature type="binding site" evidence="9">
    <location>
        <position position="252"/>
    </location>
    <ligand>
        <name>Fe cation</name>
        <dbReference type="ChEBI" id="CHEBI:24875"/>
        <note>catalytic</note>
    </ligand>
</feature>
<dbReference type="InterPro" id="IPR004574">
    <property type="entry name" value="Alkb"/>
</dbReference>
<dbReference type="InterPro" id="IPR037151">
    <property type="entry name" value="AlkB-like_sf"/>
</dbReference>
<dbReference type="EC" id="1.14.11.53" evidence="2"/>
<evidence type="ECO:0000313" key="11">
    <source>
        <dbReference type="EMBL" id="CAF9907049.1"/>
    </source>
</evidence>
<dbReference type="Gene3D" id="2.60.120.590">
    <property type="entry name" value="Alpha-ketoglutarate-dependent dioxygenase AlkB-like"/>
    <property type="match status" value="1"/>
</dbReference>
<evidence type="ECO:0000256" key="3">
    <source>
        <dbReference type="ARBA" id="ARBA00022723"/>
    </source>
</evidence>